<dbReference type="Pfam" id="PF00498">
    <property type="entry name" value="FHA"/>
    <property type="match status" value="1"/>
</dbReference>
<dbReference type="InterPro" id="IPR001932">
    <property type="entry name" value="PPM-type_phosphatase-like_dom"/>
</dbReference>
<dbReference type="PANTHER" id="PTHR13832:SF643">
    <property type="entry name" value="PROTEIN PHOSPHATASE 2C-RELATED"/>
    <property type="match status" value="1"/>
</dbReference>
<dbReference type="Pfam" id="PF00481">
    <property type="entry name" value="PP2C"/>
    <property type="match status" value="1"/>
</dbReference>
<dbReference type="InterPro" id="IPR000253">
    <property type="entry name" value="FHA_dom"/>
</dbReference>
<evidence type="ECO:0000259" key="2">
    <source>
        <dbReference type="PROSITE" id="PS50006"/>
    </source>
</evidence>
<dbReference type="SMART" id="SM00332">
    <property type="entry name" value="PP2Cc"/>
    <property type="match status" value="1"/>
</dbReference>
<dbReference type="SMART" id="SM00240">
    <property type="entry name" value="FHA"/>
    <property type="match status" value="1"/>
</dbReference>
<proteinExistence type="predicted"/>
<dbReference type="CDD" id="cd00143">
    <property type="entry name" value="PP2Cc"/>
    <property type="match status" value="1"/>
</dbReference>
<dbReference type="GO" id="GO:0004722">
    <property type="term" value="F:protein serine/threonine phosphatase activity"/>
    <property type="evidence" value="ECO:0007669"/>
    <property type="project" value="InterPro"/>
</dbReference>
<dbReference type="Gene3D" id="2.60.200.20">
    <property type="match status" value="1"/>
</dbReference>
<dbReference type="EMBL" id="BNJQ01000004">
    <property type="protein sequence ID" value="GHP02795.1"/>
    <property type="molecule type" value="Genomic_DNA"/>
</dbReference>
<evidence type="ECO:0000259" key="3">
    <source>
        <dbReference type="PROSITE" id="PS51746"/>
    </source>
</evidence>
<comment type="caution">
    <text evidence="4">The sequence shown here is derived from an EMBL/GenBank/DDBJ whole genome shotgun (WGS) entry which is preliminary data.</text>
</comment>
<protein>
    <submittedName>
        <fullName evidence="4">Uncharacterized protein</fullName>
    </submittedName>
</protein>
<dbReference type="Proteomes" id="UP000660262">
    <property type="component" value="Unassembled WGS sequence"/>
</dbReference>
<gene>
    <name evidence="4" type="ORF">PPROV_000155000</name>
</gene>
<dbReference type="InterPro" id="IPR015655">
    <property type="entry name" value="PP2C"/>
</dbReference>
<evidence type="ECO:0000256" key="1">
    <source>
        <dbReference type="SAM" id="MobiDB-lite"/>
    </source>
</evidence>
<dbReference type="AlphaFoldDB" id="A0A830H6Y8"/>
<feature type="compositionally biased region" description="Polar residues" evidence="1">
    <location>
        <begin position="330"/>
        <end position="343"/>
    </location>
</feature>
<keyword evidence="5" id="KW-1185">Reference proteome</keyword>
<sequence length="711" mass="74839">MRIRTHIIQPSEVRVIRLPSFSSWFSHSRHLWASGQHHNSIVMAPSWMSPLSRHGSTPSGSSSAHPPLASLASKLSLLAATNPLLGGTATAVASNPVALSVTTVSMGLLGIRALIARRNLGGGGGRSGSGRKHKGENFDTPGSALRVYKDGTAVPLETNDTTQKTQKAASTQKKSSKAAQNSALATRLQNDNLKKRSVVVVDLPPLLVLKATAGPSAGKTYEADPYAGALVIGRGGPCEFALTNDPEVSTSHAEIDWNEEDRVWRIRDVGSLNGTKLNGAPLVSRGSEGGSPFFTILEGDVIELGTKTQVLVNLTSHEAQSSVPRHAKHASTTTRDITTSEPTPGNHAIPSSAIPKPIGIDASPVGKSEMVVNRFGICYHAASLVGAQGAQNMPNEDALVADVPLRTHPTLALFAAIDGHCGPAAAARIQDLLPRAVASAVTRNAGVEGRLSAEALADGMGAVVLTEALEKLDADLCASPDCEHCGAVACVVLLWRTMPYNTDARSSLERTSSVGNDQAINTPRRGVRFGDPATLQGICATVGDSRAVLLQDQLKGPGSHRNGVDATFLTGLHRLNVPSERKRIAKLRGETRMRGGEQRIFGLSVSRALGDAFVKRADKGFTGTPELSSVFSMGPSDAIIMATDGLWDFCTEGQACRAWMNARNANAPKRWDDVSSSSKAAASDAANSLIALKKSRRDDASVLVIAPLKFA</sequence>
<feature type="compositionally biased region" description="Low complexity" evidence="1">
    <location>
        <begin position="161"/>
        <end position="183"/>
    </location>
</feature>
<feature type="domain" description="FHA" evidence="2">
    <location>
        <begin position="230"/>
        <end position="282"/>
    </location>
</feature>
<accession>A0A830H6Y8</accession>
<dbReference type="PROSITE" id="PS50006">
    <property type="entry name" value="FHA_DOMAIN"/>
    <property type="match status" value="1"/>
</dbReference>
<reference evidence="4" key="1">
    <citation type="submission" date="2020-10" db="EMBL/GenBank/DDBJ databases">
        <title>Unveiling of a novel bifunctional photoreceptor, Dualchrome1, isolated from a cosmopolitan green alga.</title>
        <authorList>
            <person name="Suzuki S."/>
            <person name="Kawachi M."/>
        </authorList>
    </citation>
    <scope>NUCLEOTIDE SEQUENCE</scope>
    <source>
        <strain evidence="4">NIES 2893</strain>
    </source>
</reference>
<organism evidence="4 5">
    <name type="scientific">Pycnococcus provasolii</name>
    <dbReference type="NCBI Taxonomy" id="41880"/>
    <lineage>
        <taxon>Eukaryota</taxon>
        <taxon>Viridiplantae</taxon>
        <taxon>Chlorophyta</taxon>
        <taxon>Pseudoscourfieldiophyceae</taxon>
        <taxon>Pseudoscourfieldiales</taxon>
        <taxon>Pycnococcaceae</taxon>
        <taxon>Pycnococcus</taxon>
    </lineage>
</organism>
<dbReference type="InterPro" id="IPR036457">
    <property type="entry name" value="PPM-type-like_dom_sf"/>
</dbReference>
<evidence type="ECO:0000313" key="4">
    <source>
        <dbReference type="EMBL" id="GHP02795.1"/>
    </source>
</evidence>
<dbReference type="InterPro" id="IPR008984">
    <property type="entry name" value="SMAD_FHA_dom_sf"/>
</dbReference>
<feature type="domain" description="PPM-type phosphatase" evidence="3">
    <location>
        <begin position="381"/>
        <end position="707"/>
    </location>
</feature>
<dbReference type="Gene3D" id="3.60.40.10">
    <property type="entry name" value="PPM-type phosphatase domain"/>
    <property type="match status" value="1"/>
</dbReference>
<dbReference type="PANTHER" id="PTHR13832">
    <property type="entry name" value="PROTEIN PHOSPHATASE 2C"/>
    <property type="match status" value="1"/>
</dbReference>
<dbReference type="SUPFAM" id="SSF49879">
    <property type="entry name" value="SMAD/FHA domain"/>
    <property type="match status" value="1"/>
</dbReference>
<name>A0A830H6Y8_9CHLO</name>
<feature type="region of interest" description="Disordered" evidence="1">
    <location>
        <begin position="120"/>
        <end position="183"/>
    </location>
</feature>
<dbReference type="OrthoDB" id="496973at2759"/>
<evidence type="ECO:0000313" key="5">
    <source>
        <dbReference type="Proteomes" id="UP000660262"/>
    </source>
</evidence>
<dbReference type="PROSITE" id="PS51746">
    <property type="entry name" value="PPM_2"/>
    <property type="match status" value="1"/>
</dbReference>
<dbReference type="SUPFAM" id="SSF81606">
    <property type="entry name" value="PP2C-like"/>
    <property type="match status" value="1"/>
</dbReference>
<feature type="region of interest" description="Disordered" evidence="1">
    <location>
        <begin position="318"/>
        <end position="356"/>
    </location>
</feature>